<evidence type="ECO:0000256" key="9">
    <source>
        <dbReference type="RuleBase" id="RU364126"/>
    </source>
</evidence>
<comment type="domain">
    <text evidence="9">The EXKPK motif is conserved in inositol-pentakisphosphate 2-kinases of both family 1 and 2.</text>
</comment>
<dbReference type="AlphaFoldDB" id="A0A5J5FBL4"/>
<dbReference type="PANTHER" id="PTHR14456">
    <property type="entry name" value="INOSITOL POLYPHOSPHATE KINASE 1"/>
    <property type="match status" value="1"/>
</dbReference>
<keyword evidence="11" id="KW-1185">Reference proteome</keyword>
<keyword evidence="7 9" id="KW-0418">Kinase</keyword>
<evidence type="ECO:0000256" key="3">
    <source>
        <dbReference type="ARBA" id="ARBA00012023"/>
    </source>
</evidence>
<gene>
    <name evidence="10" type="ORF">FN846DRAFT_237091</name>
</gene>
<proteinExistence type="inferred from homology"/>
<dbReference type="GO" id="GO:0005524">
    <property type="term" value="F:ATP binding"/>
    <property type="evidence" value="ECO:0007669"/>
    <property type="project" value="UniProtKB-KW"/>
</dbReference>
<evidence type="ECO:0000256" key="1">
    <source>
        <dbReference type="ARBA" id="ARBA00003979"/>
    </source>
</evidence>
<dbReference type="EC" id="2.7.1.158" evidence="3 9"/>
<evidence type="ECO:0000256" key="8">
    <source>
        <dbReference type="ARBA" id="ARBA00022840"/>
    </source>
</evidence>
<keyword evidence="5 9" id="KW-0808">Transferase</keyword>
<dbReference type="GO" id="GO:0032958">
    <property type="term" value="P:inositol phosphate biosynthetic process"/>
    <property type="evidence" value="ECO:0007669"/>
    <property type="project" value="TreeGrafter"/>
</dbReference>
<dbReference type="OrthoDB" id="272370at2759"/>
<organism evidence="10 11">
    <name type="scientific">Sphaerosporella brunnea</name>
    <dbReference type="NCBI Taxonomy" id="1250544"/>
    <lineage>
        <taxon>Eukaryota</taxon>
        <taxon>Fungi</taxon>
        <taxon>Dikarya</taxon>
        <taxon>Ascomycota</taxon>
        <taxon>Pezizomycotina</taxon>
        <taxon>Pezizomycetes</taxon>
        <taxon>Pezizales</taxon>
        <taxon>Pyronemataceae</taxon>
        <taxon>Sphaerosporella</taxon>
    </lineage>
</organism>
<evidence type="ECO:0000256" key="4">
    <source>
        <dbReference type="ARBA" id="ARBA00014846"/>
    </source>
</evidence>
<sequence>MTTTITTVTKPVEENSPLLPADIELTYLAEGAANIIYRLQSPTAPSSGPFSSTVLSTRLIRLRKALPSAQPNKATFNYISHTAFPLFPSSLLVSTELVRVPRAVLERENARLLSLEALGARSKKRHGLYLETMEEYAFLVADMSARTGREVLVEFKPKWVVQSPSAPQDARRCRTCALRLKKDGGRGFCPLDLASGEAARIRRAVDYLLPQKPPKGFELRELTWELEKTKLEEKVVDFLMNSELMPTLAGLQTRLDPQGPLGEMKKGFLDAMTVRDLTVFLRVDMDAPSGGVECGIGDLDMKSKENGKEAYWRDTERGLVEGGFYELDSS</sequence>
<comment type="catalytic activity">
    <reaction evidence="9">
        <text>1D-myo-inositol 1,3,4,5,6-pentakisphosphate + ATP = 1D-myo-inositol hexakisphosphate + ADP + H(+)</text>
        <dbReference type="Rhea" id="RHEA:20313"/>
        <dbReference type="ChEBI" id="CHEBI:15378"/>
        <dbReference type="ChEBI" id="CHEBI:30616"/>
        <dbReference type="ChEBI" id="CHEBI:57733"/>
        <dbReference type="ChEBI" id="CHEBI:58130"/>
        <dbReference type="ChEBI" id="CHEBI:456216"/>
        <dbReference type="EC" id="2.7.1.158"/>
    </reaction>
</comment>
<dbReference type="GO" id="GO:0005634">
    <property type="term" value="C:nucleus"/>
    <property type="evidence" value="ECO:0007669"/>
    <property type="project" value="TreeGrafter"/>
</dbReference>
<dbReference type="Proteomes" id="UP000326924">
    <property type="component" value="Unassembled WGS sequence"/>
</dbReference>
<dbReference type="InParanoid" id="A0A5J5FBL4"/>
<comment type="similarity">
    <text evidence="2">Belongs to the IPK1 type 1 family.</text>
</comment>
<comment type="caution">
    <text evidence="10">The sequence shown here is derived from an EMBL/GenBank/DDBJ whole genome shotgun (WGS) entry which is preliminary data.</text>
</comment>
<dbReference type="Pfam" id="PF06090">
    <property type="entry name" value="Ins_P5_2-kin"/>
    <property type="match status" value="1"/>
</dbReference>
<protein>
    <recommendedName>
        <fullName evidence="4 9">Inositol-pentakisphosphate 2-kinase</fullName>
        <ecNumber evidence="3 9">2.7.1.158</ecNumber>
    </recommendedName>
</protein>
<evidence type="ECO:0000313" key="10">
    <source>
        <dbReference type="EMBL" id="KAA8914813.1"/>
    </source>
</evidence>
<comment type="function">
    <text evidence="9">Phosphorylates Ins(1,3,4,5,6)P5 at position 2 to form Ins(1,2,3,4,5,6)P6 (InsP6 or phytate).</text>
</comment>
<evidence type="ECO:0000256" key="7">
    <source>
        <dbReference type="ARBA" id="ARBA00022777"/>
    </source>
</evidence>
<evidence type="ECO:0000256" key="5">
    <source>
        <dbReference type="ARBA" id="ARBA00022679"/>
    </source>
</evidence>
<keyword evidence="6 9" id="KW-0547">Nucleotide-binding</keyword>
<dbReference type="EMBL" id="VXIS01000002">
    <property type="protein sequence ID" value="KAA8914813.1"/>
    <property type="molecule type" value="Genomic_DNA"/>
</dbReference>
<accession>A0A5J5FBL4</accession>
<dbReference type="InterPro" id="IPR009286">
    <property type="entry name" value="Ins_P5_2-kin"/>
</dbReference>
<reference evidence="10 11" key="1">
    <citation type="submission" date="2019-09" db="EMBL/GenBank/DDBJ databases">
        <title>Draft genome of the ectomycorrhizal ascomycete Sphaerosporella brunnea.</title>
        <authorList>
            <consortium name="DOE Joint Genome Institute"/>
            <person name="Benucci G.M."/>
            <person name="Marozzi G."/>
            <person name="Antonielli L."/>
            <person name="Sanchez S."/>
            <person name="Marco P."/>
            <person name="Wang X."/>
            <person name="Falini L.B."/>
            <person name="Barry K."/>
            <person name="Haridas S."/>
            <person name="Lipzen A."/>
            <person name="Labutti K."/>
            <person name="Grigoriev I.V."/>
            <person name="Murat C."/>
            <person name="Martin F."/>
            <person name="Albertini E."/>
            <person name="Donnini D."/>
            <person name="Bonito G."/>
        </authorList>
    </citation>
    <scope>NUCLEOTIDE SEQUENCE [LARGE SCALE GENOMIC DNA]</scope>
    <source>
        <strain evidence="10 11">Sb_GMNB300</strain>
    </source>
</reference>
<comment type="function">
    <text evidence="1">Has kinase activity and phosphorylates inositol-1,3,4,5,6-pentakisphosphate (Ins(1,3,4,5,6)P5) to produce 1,2,3,4,5,6-hexakisphosphate (InsP6), also known as phytate.</text>
</comment>
<keyword evidence="8 9" id="KW-0067">ATP-binding</keyword>
<evidence type="ECO:0000256" key="6">
    <source>
        <dbReference type="ARBA" id="ARBA00022741"/>
    </source>
</evidence>
<evidence type="ECO:0000256" key="2">
    <source>
        <dbReference type="ARBA" id="ARBA00008305"/>
    </source>
</evidence>
<evidence type="ECO:0000313" key="11">
    <source>
        <dbReference type="Proteomes" id="UP000326924"/>
    </source>
</evidence>
<name>A0A5J5FBL4_9PEZI</name>
<dbReference type="PANTHER" id="PTHR14456:SF2">
    <property type="entry name" value="INOSITOL-PENTAKISPHOSPHATE 2-KINASE"/>
    <property type="match status" value="1"/>
</dbReference>
<dbReference type="GO" id="GO:0035299">
    <property type="term" value="F:inositol-1,3,4,5,6-pentakisphosphate 2-kinase activity"/>
    <property type="evidence" value="ECO:0007669"/>
    <property type="project" value="UniProtKB-EC"/>
</dbReference>